<gene>
    <name evidence="1" type="ORF">NCTC5050_05445</name>
</gene>
<organism evidence="1 2">
    <name type="scientific">Klebsiella pneumoniae subsp. ozaenae</name>
    <dbReference type="NCBI Taxonomy" id="574"/>
    <lineage>
        <taxon>Bacteria</taxon>
        <taxon>Pseudomonadati</taxon>
        <taxon>Pseudomonadota</taxon>
        <taxon>Gammaproteobacteria</taxon>
        <taxon>Enterobacterales</taxon>
        <taxon>Enterobacteriaceae</taxon>
        <taxon>Klebsiella/Raoultella group</taxon>
        <taxon>Klebsiella</taxon>
        <taxon>Klebsiella pneumoniae complex</taxon>
    </lineage>
</organism>
<reference evidence="1 2" key="1">
    <citation type="submission" date="2018-06" db="EMBL/GenBank/DDBJ databases">
        <authorList>
            <consortium name="Pathogen Informatics"/>
            <person name="Doyle S."/>
        </authorList>
    </citation>
    <scope>NUCLEOTIDE SEQUENCE [LARGE SCALE GENOMIC DNA]</scope>
    <source>
        <strain evidence="1 2">NCTC5050</strain>
    </source>
</reference>
<dbReference type="AlphaFoldDB" id="A0A378BQZ3"/>
<evidence type="ECO:0000313" key="2">
    <source>
        <dbReference type="Proteomes" id="UP000255382"/>
    </source>
</evidence>
<keyword evidence="2" id="KW-1185">Reference proteome</keyword>
<dbReference type="Proteomes" id="UP000255382">
    <property type="component" value="Unassembled WGS sequence"/>
</dbReference>
<evidence type="ECO:0000313" key="1">
    <source>
        <dbReference type="EMBL" id="STV49303.1"/>
    </source>
</evidence>
<protein>
    <submittedName>
        <fullName evidence="1">Uncharacterized protein</fullName>
    </submittedName>
</protein>
<name>A0A378BQZ3_KLEPO</name>
<sequence length="44" mass="4871">MVGGTEVMTLRNHTEIQRVGRGMGMRRAMFTADGHKANELLLIA</sequence>
<proteinExistence type="predicted"/>
<dbReference type="EMBL" id="UGLZ01000005">
    <property type="protein sequence ID" value="STV49303.1"/>
    <property type="molecule type" value="Genomic_DNA"/>
</dbReference>
<accession>A0A378BQZ3</accession>